<keyword evidence="3" id="KW-1185">Reference proteome</keyword>
<evidence type="ECO:0000313" key="2">
    <source>
        <dbReference type="EMBL" id="TMP51826.1"/>
    </source>
</evidence>
<dbReference type="Proteomes" id="UP000307706">
    <property type="component" value="Unassembled WGS sequence"/>
</dbReference>
<dbReference type="EMBL" id="PNCL01000193">
    <property type="protein sequence ID" value="TMP51826.1"/>
    <property type="molecule type" value="Genomic_DNA"/>
</dbReference>
<gene>
    <name evidence="2" type="ORF">CWB96_22150</name>
    <name evidence="1" type="ORF">CWB97_07500</name>
</gene>
<organism evidence="2 4">
    <name type="scientific">Pseudoalteromonas citrea</name>
    <dbReference type="NCBI Taxonomy" id="43655"/>
    <lineage>
        <taxon>Bacteria</taxon>
        <taxon>Pseudomonadati</taxon>
        <taxon>Pseudomonadota</taxon>
        <taxon>Gammaproteobacteria</taxon>
        <taxon>Alteromonadales</taxon>
        <taxon>Pseudoalteromonadaceae</taxon>
        <taxon>Pseudoalteromonas</taxon>
    </lineage>
</organism>
<evidence type="ECO:0000313" key="1">
    <source>
        <dbReference type="EMBL" id="TMP44015.1"/>
    </source>
</evidence>
<dbReference type="AlphaFoldDB" id="A0A5S3XGC2"/>
<protein>
    <submittedName>
        <fullName evidence="2">Uncharacterized protein</fullName>
    </submittedName>
</protein>
<dbReference type="Proteomes" id="UP000305730">
    <property type="component" value="Unassembled WGS sequence"/>
</dbReference>
<evidence type="ECO:0000313" key="4">
    <source>
        <dbReference type="Proteomes" id="UP000307706"/>
    </source>
</evidence>
<comment type="caution">
    <text evidence="2">The sequence shown here is derived from an EMBL/GenBank/DDBJ whole genome shotgun (WGS) entry which is preliminary data.</text>
</comment>
<accession>A0A5S3XGC2</accession>
<proteinExistence type="predicted"/>
<reference evidence="4" key="2">
    <citation type="submission" date="2019-06" db="EMBL/GenBank/DDBJ databases">
        <title>Co-occurence of chitin degradation, pigmentation and bioactivity in marine Pseudoalteromonas.</title>
        <authorList>
            <person name="Sonnenschein E.C."/>
            <person name="Bech P.K."/>
        </authorList>
    </citation>
    <scope>NUCLEOTIDE SEQUENCE [LARGE SCALE GENOMIC DNA]</scope>
    <source>
        <strain evidence="4">S2231</strain>
    </source>
</reference>
<dbReference type="RefSeq" id="WP_138596187.1">
    <property type="nucleotide sequence ID" value="NZ_PNCK01000025.1"/>
</dbReference>
<name>A0A5S3XGC2_9GAMM</name>
<sequence>MGFRKMLTKVTIEAALNAELDKLLGYAQHAEVEVTPLLISPTVNFDIFKTLHLFLSNKSGALMLLTSV</sequence>
<reference evidence="3 4" key="1">
    <citation type="submission" date="2017-12" db="EMBL/GenBank/DDBJ databases">
        <authorList>
            <person name="Paulsen S."/>
            <person name="Gram L.K."/>
        </authorList>
    </citation>
    <scope>NUCLEOTIDE SEQUENCE [LARGE SCALE GENOMIC DNA]</scope>
    <source>
        <strain evidence="2 4">S2231</strain>
        <strain evidence="1 3">S2233</strain>
    </source>
</reference>
<dbReference type="EMBL" id="PNCK01000025">
    <property type="protein sequence ID" value="TMP44015.1"/>
    <property type="molecule type" value="Genomic_DNA"/>
</dbReference>
<reference evidence="2" key="3">
    <citation type="submission" date="2019-09" db="EMBL/GenBank/DDBJ databases">
        <title>Co-occurence of chitin degradation, pigmentation and bioactivity in marine Pseudoalteromonas.</title>
        <authorList>
            <person name="Sonnenschein E.C."/>
            <person name="Bech P.K."/>
        </authorList>
    </citation>
    <scope>NUCLEOTIDE SEQUENCE</scope>
    <source>
        <strain evidence="2">S2231</strain>
        <strain evidence="1 3">S2233</strain>
    </source>
</reference>
<evidence type="ECO:0000313" key="3">
    <source>
        <dbReference type="Proteomes" id="UP000305730"/>
    </source>
</evidence>